<feature type="compositionally biased region" description="Low complexity" evidence="1">
    <location>
        <begin position="11"/>
        <end position="23"/>
    </location>
</feature>
<reference evidence="2 3" key="1">
    <citation type="submission" date="2018-01" db="EMBL/GenBank/DDBJ databases">
        <title>Draft genome sequence of Jishengella sp. NA12.</title>
        <authorList>
            <person name="Sahin N."/>
            <person name="Ay H."/>
            <person name="Saygin H."/>
        </authorList>
    </citation>
    <scope>NUCLEOTIDE SEQUENCE [LARGE SCALE GENOMIC DNA]</scope>
    <source>
        <strain evidence="2 3">NA12</strain>
    </source>
</reference>
<protein>
    <submittedName>
        <fullName evidence="2">Uncharacterized protein</fullName>
    </submittedName>
</protein>
<gene>
    <name evidence="2" type="ORF">C1I95_14725</name>
</gene>
<evidence type="ECO:0000256" key="1">
    <source>
        <dbReference type="SAM" id="MobiDB-lite"/>
    </source>
</evidence>
<dbReference type="Proteomes" id="UP000248924">
    <property type="component" value="Unassembled WGS sequence"/>
</dbReference>
<keyword evidence="3" id="KW-1185">Reference proteome</keyword>
<accession>A0A2W2E634</accession>
<proteinExistence type="predicted"/>
<feature type="region of interest" description="Disordered" evidence="1">
    <location>
        <begin position="1"/>
        <end position="23"/>
    </location>
</feature>
<evidence type="ECO:0000313" key="3">
    <source>
        <dbReference type="Proteomes" id="UP000248924"/>
    </source>
</evidence>
<dbReference type="RefSeq" id="WP_111214395.1">
    <property type="nucleotide sequence ID" value="NZ_POTY01000081.1"/>
</dbReference>
<dbReference type="OrthoDB" id="3396308at2"/>
<dbReference type="AlphaFoldDB" id="A0A2W2E634"/>
<sequence>MADFPAETPSNLGAALTTRTGTTNADTLPAGSVVVARNAGAGAHTMTLTVGAQFDGLAVSSRVHTVAAGGVYAFRVPAAYGDANGRVPLAINGTASEVTYHILGV</sequence>
<dbReference type="EMBL" id="POTY01000081">
    <property type="protein sequence ID" value="PZG17801.1"/>
    <property type="molecule type" value="Genomic_DNA"/>
</dbReference>
<comment type="caution">
    <text evidence="2">The sequence shown here is derived from an EMBL/GenBank/DDBJ whole genome shotgun (WGS) entry which is preliminary data.</text>
</comment>
<evidence type="ECO:0000313" key="2">
    <source>
        <dbReference type="EMBL" id="PZG17801.1"/>
    </source>
</evidence>
<organism evidence="2 3">
    <name type="scientific">Micromonospora craterilacus</name>
    <dbReference type="NCBI Taxonomy" id="1655439"/>
    <lineage>
        <taxon>Bacteria</taxon>
        <taxon>Bacillati</taxon>
        <taxon>Actinomycetota</taxon>
        <taxon>Actinomycetes</taxon>
        <taxon>Micromonosporales</taxon>
        <taxon>Micromonosporaceae</taxon>
        <taxon>Micromonospora</taxon>
    </lineage>
</organism>
<name>A0A2W2E634_9ACTN</name>